<organism evidence="1 2">
    <name type="scientific">Thiothrix lacustris</name>
    <dbReference type="NCBI Taxonomy" id="525917"/>
    <lineage>
        <taxon>Bacteria</taxon>
        <taxon>Pseudomonadati</taxon>
        <taxon>Pseudomonadota</taxon>
        <taxon>Gammaproteobacteria</taxon>
        <taxon>Thiotrichales</taxon>
        <taxon>Thiotrichaceae</taxon>
        <taxon>Thiothrix</taxon>
    </lineage>
</organism>
<protein>
    <submittedName>
        <fullName evidence="1">Uncharacterized protein</fullName>
    </submittedName>
</protein>
<dbReference type="AlphaFoldDB" id="A0A1Y1QGJ3"/>
<evidence type="ECO:0000313" key="1">
    <source>
        <dbReference type="EMBL" id="OQX05077.1"/>
    </source>
</evidence>
<reference evidence="1 2" key="1">
    <citation type="submission" date="2017-01" db="EMBL/GenBank/DDBJ databases">
        <title>Novel large sulfur bacteria in the metagenomes of groundwater-fed chemosynthetic microbial mats in the Lake Huron basin.</title>
        <authorList>
            <person name="Sharrar A.M."/>
            <person name="Flood B.E."/>
            <person name="Bailey J.V."/>
            <person name="Jones D.S."/>
            <person name="Biddanda B."/>
            <person name="Ruberg S.A."/>
            <person name="Marcus D.N."/>
            <person name="Dick G.J."/>
        </authorList>
    </citation>
    <scope>NUCLEOTIDE SEQUENCE [LARGE SCALE GENOMIC DNA]</scope>
    <source>
        <strain evidence="1">A8</strain>
    </source>
</reference>
<gene>
    <name evidence="1" type="ORF">BWK73_34525</name>
</gene>
<sequence length="217" mass="24163">MSDANFFADFPLPSDKVKALSGLPSNDQQAFREWLNGVLLQQVDSFLTVRLRQIGTTLTGIPACQPTPPEITQAFKRRWVGAGRPETGWEGMAADSGINEGLAARLVRRWLRDHAQYLRENALQRLVISGANDWQISRWLAASHAEIQRARAEVGTLAAFKPLTDEANTVLWRHWKAEGGGKSADVLLNLHQLSGVAVERLYAEVGEWIRVDRAIGR</sequence>
<dbReference type="EMBL" id="MTEJ01000306">
    <property type="protein sequence ID" value="OQX05077.1"/>
    <property type="molecule type" value="Genomic_DNA"/>
</dbReference>
<name>A0A1Y1QGJ3_9GAMM</name>
<proteinExistence type="predicted"/>
<comment type="caution">
    <text evidence="1">The sequence shown here is derived from an EMBL/GenBank/DDBJ whole genome shotgun (WGS) entry which is preliminary data.</text>
</comment>
<accession>A0A1Y1QGJ3</accession>
<dbReference type="Proteomes" id="UP000192491">
    <property type="component" value="Unassembled WGS sequence"/>
</dbReference>
<evidence type="ECO:0000313" key="2">
    <source>
        <dbReference type="Proteomes" id="UP000192491"/>
    </source>
</evidence>